<sequence length="110" mass="13016">MSKFFLPTIFQIESSLNKVPDLLNFDKSEIIITLLIVPIRFLIIASIFYFIFYKIMKNKWIHLKIQTGFPTNTQLISEILYSVSTMLIFSFMVILVLYLNQIGYTKIYFN</sequence>
<evidence type="ECO:0000313" key="2">
    <source>
        <dbReference type="EMBL" id="SVC21661.1"/>
    </source>
</evidence>
<accession>A0A382KG05</accession>
<gene>
    <name evidence="2" type="ORF">METZ01_LOCUS274515</name>
</gene>
<feature type="non-terminal residue" evidence="2">
    <location>
        <position position="110"/>
    </location>
</feature>
<dbReference type="EMBL" id="UINC01079555">
    <property type="protein sequence ID" value="SVC21661.1"/>
    <property type="molecule type" value="Genomic_DNA"/>
</dbReference>
<dbReference type="AlphaFoldDB" id="A0A382KG05"/>
<reference evidence="2" key="1">
    <citation type="submission" date="2018-05" db="EMBL/GenBank/DDBJ databases">
        <authorList>
            <person name="Lanie J.A."/>
            <person name="Ng W.-L."/>
            <person name="Kazmierczak K.M."/>
            <person name="Andrzejewski T.M."/>
            <person name="Davidsen T.M."/>
            <person name="Wayne K.J."/>
            <person name="Tettelin H."/>
            <person name="Glass J.I."/>
            <person name="Rusch D."/>
            <person name="Podicherti R."/>
            <person name="Tsui H.-C.T."/>
            <person name="Winkler M.E."/>
        </authorList>
    </citation>
    <scope>NUCLEOTIDE SEQUENCE</scope>
</reference>
<keyword evidence="1" id="KW-1133">Transmembrane helix</keyword>
<keyword evidence="1" id="KW-0812">Transmembrane</keyword>
<organism evidence="2">
    <name type="scientific">marine metagenome</name>
    <dbReference type="NCBI Taxonomy" id="408172"/>
    <lineage>
        <taxon>unclassified sequences</taxon>
        <taxon>metagenomes</taxon>
        <taxon>ecological metagenomes</taxon>
    </lineage>
</organism>
<feature type="transmembrane region" description="Helical" evidence="1">
    <location>
        <begin position="79"/>
        <end position="99"/>
    </location>
</feature>
<feature type="transmembrane region" description="Helical" evidence="1">
    <location>
        <begin position="30"/>
        <end position="52"/>
    </location>
</feature>
<proteinExistence type="predicted"/>
<evidence type="ECO:0000256" key="1">
    <source>
        <dbReference type="SAM" id="Phobius"/>
    </source>
</evidence>
<name>A0A382KG05_9ZZZZ</name>
<protein>
    <submittedName>
        <fullName evidence="2">Uncharacterized protein</fullName>
    </submittedName>
</protein>
<keyword evidence="1" id="KW-0472">Membrane</keyword>